<keyword evidence="2" id="KW-1185">Reference proteome</keyword>
<sequence>MINGRGQIMLTVVTLLANKCRGLFCFADSAGRCFSGKFRQWFTSTSVECCLPSAAFIQACLVLLGMSRSDGHLGWVPFFSVPTTHGGSSRWRTYYIKAEVRLQGETLVMRTVAPCDWCSRSIDKLDIDRQSCESDLQCRK</sequence>
<proteinExistence type="predicted"/>
<organism evidence="1 2">
    <name type="scientific">Trichinella nelsoni</name>
    <dbReference type="NCBI Taxonomy" id="6336"/>
    <lineage>
        <taxon>Eukaryota</taxon>
        <taxon>Metazoa</taxon>
        <taxon>Ecdysozoa</taxon>
        <taxon>Nematoda</taxon>
        <taxon>Enoplea</taxon>
        <taxon>Dorylaimia</taxon>
        <taxon>Trichinellida</taxon>
        <taxon>Trichinellidae</taxon>
        <taxon>Trichinella</taxon>
    </lineage>
</organism>
<evidence type="ECO:0000313" key="1">
    <source>
        <dbReference type="EMBL" id="KRX18371.1"/>
    </source>
</evidence>
<dbReference type="EMBL" id="JYDL01000073">
    <property type="protein sequence ID" value="KRX18371.1"/>
    <property type="molecule type" value="Genomic_DNA"/>
</dbReference>
<reference evidence="1 2" key="1">
    <citation type="submission" date="2015-01" db="EMBL/GenBank/DDBJ databases">
        <title>Evolution of Trichinella species and genotypes.</title>
        <authorList>
            <person name="Korhonen P.K."/>
            <person name="Edoardo P."/>
            <person name="Giuseppe L.R."/>
            <person name="Gasser R.B."/>
        </authorList>
    </citation>
    <scope>NUCLEOTIDE SEQUENCE [LARGE SCALE GENOMIC DNA]</scope>
    <source>
        <strain evidence="1">ISS37</strain>
    </source>
</reference>
<evidence type="ECO:0000313" key="2">
    <source>
        <dbReference type="Proteomes" id="UP000054630"/>
    </source>
</evidence>
<name>A0A0V0RV44_9BILA</name>
<dbReference type="AlphaFoldDB" id="A0A0V0RV44"/>
<dbReference type="Proteomes" id="UP000054630">
    <property type="component" value="Unassembled WGS sequence"/>
</dbReference>
<protein>
    <submittedName>
        <fullName evidence="1">Uncharacterized protein</fullName>
    </submittedName>
</protein>
<dbReference type="OrthoDB" id="5926675at2759"/>
<accession>A0A0V0RV44</accession>
<comment type="caution">
    <text evidence="1">The sequence shown here is derived from an EMBL/GenBank/DDBJ whole genome shotgun (WGS) entry which is preliminary data.</text>
</comment>
<gene>
    <name evidence="1" type="ORF">T07_8371</name>
</gene>